<organism evidence="1 2">
    <name type="scientific">Albugo candida</name>
    <dbReference type="NCBI Taxonomy" id="65357"/>
    <lineage>
        <taxon>Eukaryota</taxon>
        <taxon>Sar</taxon>
        <taxon>Stramenopiles</taxon>
        <taxon>Oomycota</taxon>
        <taxon>Peronosporomycetes</taxon>
        <taxon>Albuginales</taxon>
        <taxon>Albuginaceae</taxon>
        <taxon>Albugo</taxon>
    </lineage>
</organism>
<evidence type="ECO:0000313" key="2">
    <source>
        <dbReference type="Proteomes" id="UP000053237"/>
    </source>
</evidence>
<dbReference type="Proteomes" id="UP000053237">
    <property type="component" value="Unassembled WGS sequence"/>
</dbReference>
<accession>A0A024G4U4</accession>
<keyword evidence="2" id="KW-1185">Reference proteome</keyword>
<reference evidence="1 2" key="1">
    <citation type="submission" date="2012-05" db="EMBL/GenBank/DDBJ databases">
        <title>Recombination and specialization in a pathogen metapopulation.</title>
        <authorList>
            <person name="Gardiner A."/>
            <person name="Kemen E."/>
            <person name="Schultz-Larsen T."/>
            <person name="MacLean D."/>
            <person name="Van Oosterhout C."/>
            <person name="Jones J.D.G."/>
        </authorList>
    </citation>
    <scope>NUCLEOTIDE SEQUENCE [LARGE SCALE GENOMIC DNA]</scope>
    <source>
        <strain evidence="1 2">Ac Nc2</strain>
    </source>
</reference>
<dbReference type="InParanoid" id="A0A024G4U4"/>
<protein>
    <submittedName>
        <fullName evidence="1">Uncharacterized protein</fullName>
    </submittedName>
</protein>
<dbReference type="AlphaFoldDB" id="A0A024G4U4"/>
<sequence>MIGRASHSLFNILSTTTHSTLKPINQDDLYLEKKLCNHRIRDIWIELPDPCSEYEELRGEQSGMTHRIEQSAKLAAIGAAYEEGKSSSNEKERSEVTCCPGIWSKNVKKPQVKK</sequence>
<comment type="caution">
    <text evidence="1">The sequence shown here is derived from an EMBL/GenBank/DDBJ whole genome shotgun (WGS) entry which is preliminary data.</text>
</comment>
<evidence type="ECO:0000313" key="1">
    <source>
        <dbReference type="EMBL" id="CCI41697.1"/>
    </source>
</evidence>
<gene>
    <name evidence="1" type="ORF">BN9_024810</name>
</gene>
<proteinExistence type="predicted"/>
<dbReference type="EMBL" id="CAIX01000023">
    <property type="protein sequence ID" value="CCI41697.1"/>
    <property type="molecule type" value="Genomic_DNA"/>
</dbReference>
<name>A0A024G4U4_9STRA</name>